<dbReference type="InterPro" id="IPR002906">
    <property type="entry name" value="Ribosomal_eS31"/>
</dbReference>
<dbReference type="EMBL" id="OA570769">
    <property type="protein sequence ID" value="CAD7203535.1"/>
    <property type="molecule type" value="Genomic_DNA"/>
</dbReference>
<evidence type="ECO:0000256" key="2">
    <source>
        <dbReference type="ARBA" id="ARBA00022980"/>
    </source>
</evidence>
<evidence type="ECO:0000256" key="3">
    <source>
        <dbReference type="ARBA" id="ARBA00023274"/>
    </source>
</evidence>
<name>A0A7R8VRL0_TIMDO</name>
<proteinExistence type="predicted"/>
<feature type="domain" description="Small ribosomal subunit protein eS31" evidence="4">
    <location>
        <begin position="3"/>
        <end position="42"/>
    </location>
</feature>
<dbReference type="GO" id="GO:1990904">
    <property type="term" value="C:ribonucleoprotein complex"/>
    <property type="evidence" value="ECO:0007669"/>
    <property type="project" value="UniProtKB-KW"/>
</dbReference>
<dbReference type="InterPro" id="IPR011332">
    <property type="entry name" value="Ribosomal_zn-bd"/>
</dbReference>
<sequence length="107" mass="12327">MPVDENGKIHRLRRECPSEQCGAGVFMAAMEDRHYCGKCGYTLVFSKPEDKIQAESYLVSLSTSGQYHNTVTSLEFFTGCFCHHDIFSWRFPSESLCRCRLFRECVL</sequence>
<dbReference type="GO" id="GO:0005840">
    <property type="term" value="C:ribosome"/>
    <property type="evidence" value="ECO:0007669"/>
    <property type="project" value="UniProtKB-KW"/>
</dbReference>
<organism evidence="5">
    <name type="scientific">Timema douglasi</name>
    <name type="common">Walking stick</name>
    <dbReference type="NCBI Taxonomy" id="61478"/>
    <lineage>
        <taxon>Eukaryota</taxon>
        <taxon>Metazoa</taxon>
        <taxon>Ecdysozoa</taxon>
        <taxon>Arthropoda</taxon>
        <taxon>Hexapoda</taxon>
        <taxon>Insecta</taxon>
        <taxon>Pterygota</taxon>
        <taxon>Neoptera</taxon>
        <taxon>Polyneoptera</taxon>
        <taxon>Phasmatodea</taxon>
        <taxon>Timematodea</taxon>
        <taxon>Timematoidea</taxon>
        <taxon>Timematidae</taxon>
        <taxon>Timema</taxon>
    </lineage>
</organism>
<protein>
    <recommendedName>
        <fullName evidence="4">Small ribosomal subunit protein eS31 domain-containing protein</fullName>
    </recommendedName>
</protein>
<reference evidence="5" key="1">
    <citation type="submission" date="2020-11" db="EMBL/GenBank/DDBJ databases">
        <authorList>
            <person name="Tran Van P."/>
        </authorList>
    </citation>
    <scope>NUCLEOTIDE SEQUENCE</scope>
</reference>
<gene>
    <name evidence="5" type="ORF">TDIB3V08_LOCUS9704</name>
</gene>
<evidence type="ECO:0000259" key="4">
    <source>
        <dbReference type="SMART" id="SM01402"/>
    </source>
</evidence>
<dbReference type="SMART" id="SM01402">
    <property type="entry name" value="Ribosomal_S27"/>
    <property type="match status" value="1"/>
</dbReference>
<dbReference type="Gene3D" id="6.20.50.180">
    <property type="match status" value="1"/>
</dbReference>
<keyword evidence="1" id="KW-0862">Zinc</keyword>
<dbReference type="AlphaFoldDB" id="A0A7R8VRL0"/>
<evidence type="ECO:0000313" key="5">
    <source>
        <dbReference type="EMBL" id="CAD7203535.1"/>
    </source>
</evidence>
<dbReference type="GO" id="GO:0006412">
    <property type="term" value="P:translation"/>
    <property type="evidence" value="ECO:0007669"/>
    <property type="project" value="InterPro"/>
</dbReference>
<dbReference type="SUPFAM" id="SSF57829">
    <property type="entry name" value="Zn-binding ribosomal proteins"/>
    <property type="match status" value="1"/>
</dbReference>
<dbReference type="Pfam" id="PF01599">
    <property type="entry name" value="Ribosomal_S27"/>
    <property type="match status" value="1"/>
</dbReference>
<accession>A0A7R8VRL0</accession>
<keyword evidence="2" id="KW-0689">Ribosomal protein</keyword>
<keyword evidence="3" id="KW-0687">Ribonucleoprotein</keyword>
<evidence type="ECO:0000256" key="1">
    <source>
        <dbReference type="ARBA" id="ARBA00022833"/>
    </source>
</evidence>
<dbReference type="GO" id="GO:0003735">
    <property type="term" value="F:structural constituent of ribosome"/>
    <property type="evidence" value="ECO:0007669"/>
    <property type="project" value="InterPro"/>
</dbReference>